<sequence length="128" mass="14251">MRGTELETAPFELAEDTVFVELFTAPPKPQSDQRSHSKRHHSSRTTERYDARASKKEWTDLETARRASLVDEKTCQIRAQEVPAGTSSSRLETGERRTTDGADIVVDTTEDVPSTDVAGFEKPDPPTC</sequence>
<protein>
    <submittedName>
        <fullName evidence="2">Uncharacterized protein</fullName>
    </submittedName>
</protein>
<dbReference type="AlphaFoldDB" id="A0A6N2BUX8"/>
<feature type="compositionally biased region" description="Basic and acidic residues" evidence="1">
    <location>
        <begin position="119"/>
        <end position="128"/>
    </location>
</feature>
<feature type="compositionally biased region" description="Basic and acidic residues" evidence="1">
    <location>
        <begin position="44"/>
        <end position="59"/>
    </location>
</feature>
<gene>
    <name evidence="2" type="ORF">EJD97_005597</name>
</gene>
<reference evidence="2" key="1">
    <citation type="submission" date="2019-05" db="EMBL/GenBank/DDBJ databases">
        <title>The de novo reference genome and transcriptome assemblies of the wild tomato species Solanum chilense.</title>
        <authorList>
            <person name="Stam R."/>
            <person name="Nosenko T."/>
            <person name="Hoerger A.C."/>
            <person name="Stephan W."/>
            <person name="Seidel M.A."/>
            <person name="Kuhn J.M.M."/>
            <person name="Haberer G."/>
            <person name="Tellier A."/>
        </authorList>
    </citation>
    <scope>NUCLEOTIDE SEQUENCE</scope>
    <source>
        <tissue evidence="2">Mature leaves</tissue>
    </source>
</reference>
<name>A0A6N2BUX8_SOLCI</name>
<feature type="region of interest" description="Disordered" evidence="1">
    <location>
        <begin position="77"/>
        <end position="128"/>
    </location>
</feature>
<proteinExistence type="predicted"/>
<evidence type="ECO:0000313" key="2">
    <source>
        <dbReference type="EMBL" id="TMW97400.1"/>
    </source>
</evidence>
<dbReference type="EMBL" id="RXGB01001821">
    <property type="protein sequence ID" value="TMW97400.1"/>
    <property type="molecule type" value="Genomic_DNA"/>
</dbReference>
<feature type="region of interest" description="Disordered" evidence="1">
    <location>
        <begin position="23"/>
        <end position="59"/>
    </location>
</feature>
<evidence type="ECO:0000256" key="1">
    <source>
        <dbReference type="SAM" id="MobiDB-lite"/>
    </source>
</evidence>
<organism evidence="2">
    <name type="scientific">Solanum chilense</name>
    <name type="common">Tomato</name>
    <name type="synonym">Lycopersicon chilense</name>
    <dbReference type="NCBI Taxonomy" id="4083"/>
    <lineage>
        <taxon>Eukaryota</taxon>
        <taxon>Viridiplantae</taxon>
        <taxon>Streptophyta</taxon>
        <taxon>Embryophyta</taxon>
        <taxon>Tracheophyta</taxon>
        <taxon>Spermatophyta</taxon>
        <taxon>Magnoliopsida</taxon>
        <taxon>eudicotyledons</taxon>
        <taxon>Gunneridae</taxon>
        <taxon>Pentapetalae</taxon>
        <taxon>asterids</taxon>
        <taxon>lamiids</taxon>
        <taxon>Solanales</taxon>
        <taxon>Solanaceae</taxon>
        <taxon>Solanoideae</taxon>
        <taxon>Solaneae</taxon>
        <taxon>Solanum</taxon>
        <taxon>Solanum subgen. Lycopersicon</taxon>
    </lineage>
</organism>
<accession>A0A6N2BUX8</accession>
<comment type="caution">
    <text evidence="2">The sequence shown here is derived from an EMBL/GenBank/DDBJ whole genome shotgun (WGS) entry which is preliminary data.</text>
</comment>